<dbReference type="HOGENOM" id="CLU_1872536_0_0_6"/>
<dbReference type="EMBL" id="CP007142">
    <property type="protein sequence ID" value="AJQ92103.1"/>
    <property type="molecule type" value="Genomic_DNA"/>
</dbReference>
<dbReference type="Proteomes" id="UP000032266">
    <property type="component" value="Chromosome"/>
</dbReference>
<evidence type="ECO:0000313" key="1">
    <source>
        <dbReference type="EMBL" id="AJQ92103.1"/>
    </source>
</evidence>
<protein>
    <submittedName>
        <fullName evidence="1">Uncharacterized protein</fullName>
    </submittedName>
</protein>
<name>A0A0C5VFB9_9GAMM</name>
<dbReference type="OrthoDB" id="9921798at2"/>
<dbReference type="STRING" id="1445510.YC6258_00047"/>
<gene>
    <name evidence="1" type="ORF">YC6258_00047</name>
</gene>
<dbReference type="RefSeq" id="WP_044615266.1">
    <property type="nucleotide sequence ID" value="NZ_CP007142.1"/>
</dbReference>
<sequence>MSQNNKFEHLAAAFGGLLLGYGLHNYQVEKSKKSRAERDNPDEVEEASFDVAEILDAWEPYDDCETEDDFTQDLAEYLEENCDWEIEVFPNSPEGKPDILIGDLVALELKVGLSKSQRDRLVGQCAGYSRLWVTWL</sequence>
<organism evidence="1 2">
    <name type="scientific">Gynuella sunshinyii YC6258</name>
    <dbReference type="NCBI Taxonomy" id="1445510"/>
    <lineage>
        <taxon>Bacteria</taxon>
        <taxon>Pseudomonadati</taxon>
        <taxon>Pseudomonadota</taxon>
        <taxon>Gammaproteobacteria</taxon>
        <taxon>Oceanospirillales</taxon>
        <taxon>Saccharospirillaceae</taxon>
        <taxon>Gynuella</taxon>
    </lineage>
</organism>
<reference evidence="1 2" key="1">
    <citation type="submission" date="2014-01" db="EMBL/GenBank/DDBJ databases">
        <title>Full genme sequencing of cellulolytic bacterium Gynuella sunshinyii YC6258T gen. nov., sp. nov.</title>
        <authorList>
            <person name="Khan H."/>
            <person name="Chung E.J."/>
            <person name="Chung Y.R."/>
        </authorList>
    </citation>
    <scope>NUCLEOTIDE SEQUENCE [LARGE SCALE GENOMIC DNA]</scope>
    <source>
        <strain evidence="1 2">YC6258</strain>
    </source>
</reference>
<keyword evidence="2" id="KW-1185">Reference proteome</keyword>
<evidence type="ECO:0000313" key="2">
    <source>
        <dbReference type="Proteomes" id="UP000032266"/>
    </source>
</evidence>
<dbReference type="KEGG" id="gsn:YC6258_00047"/>
<accession>A0A0C5VFB9</accession>
<proteinExistence type="predicted"/>
<dbReference type="AlphaFoldDB" id="A0A0C5VFB9"/>